<dbReference type="InterPro" id="IPR015422">
    <property type="entry name" value="PyrdxlP-dep_Trfase_small"/>
</dbReference>
<dbReference type="InterPro" id="IPR015421">
    <property type="entry name" value="PyrdxlP-dep_Trfase_major"/>
</dbReference>
<feature type="binding site" evidence="10">
    <location>
        <position position="182"/>
    </location>
    <ligand>
        <name>pyridoxal 5'-phosphate</name>
        <dbReference type="ChEBI" id="CHEBI:597326"/>
    </ligand>
</feature>
<dbReference type="PIRSF" id="PIRSF005572">
    <property type="entry name" value="NifS"/>
    <property type="match status" value="1"/>
</dbReference>
<feature type="binding site" description="via persulfide group" evidence="10">
    <location>
        <position position="327"/>
    </location>
    <ligand>
        <name>[2Fe-2S] cluster</name>
        <dbReference type="ChEBI" id="CHEBI:190135"/>
        <note>ligand shared with IscU</note>
    </ligand>
</feature>
<sequence>MLKLPIYLDYSATTPVDPRVAEKMIPYLTEKFGNPASRSHAFGWEAEKAVEHAREQVAALVNADPKEIIWTSGATESNNLALKGAAHFYKGKGKHIVTVKTEHKAVLDTCRELERQGFEVTYLAPEPNGLLDLEKFQAALRPDTILASVMFVNNEIGVIQDIEALGEILRDRGVIFHVDAAQATGKLPIDLGKLKVDLMSFSAHKTYGPKGIGALYVRRKPRVRLEAQMHGGGHERGLRSGTLATHQIVGMGEAFALAQAEMATENERIRMLRDKLWKGLSEIEEVYVNGDMERRVPHNLNVSFAYVEGESLIMAIKDVAVSSGSACTSASLEPSYVLKSLGRSDELAHSSIRFTIGRFTTEEEIDYTIDLVKSKIAKLRELSPLWEMYKEGIDLNSIQWAAH</sequence>
<protein>
    <recommendedName>
        <fullName evidence="10">Cysteine desulfurase IscS</fullName>
        <ecNumber evidence="10">2.8.1.7</ecNumber>
    </recommendedName>
</protein>
<dbReference type="Gene3D" id="3.90.1150.10">
    <property type="entry name" value="Aspartate Aminotransferase, domain 1"/>
    <property type="match status" value="1"/>
</dbReference>
<comment type="subcellular location">
    <subcellularLocation>
        <location evidence="10">Cytoplasm</location>
    </subcellularLocation>
</comment>
<comment type="function">
    <text evidence="10">Master enzyme that delivers sulfur to a number of partners involved in Fe-S cluster assembly, tRNA modification or cofactor biosynthesis. Catalyzes the removal of elemental sulfur atoms from cysteine to produce alanine. Functions as a sulfur delivery protein for Fe-S cluster synthesis onto IscU, an Fe-S scaffold assembly protein, as well as other S acceptor proteins.</text>
</comment>
<feature type="binding site" evidence="10">
    <location>
        <begin position="74"/>
        <end position="75"/>
    </location>
    <ligand>
        <name>pyridoxal 5'-phosphate</name>
        <dbReference type="ChEBI" id="CHEBI:597326"/>
    </ligand>
</feature>
<dbReference type="InterPro" id="IPR000192">
    <property type="entry name" value="Aminotrans_V_dom"/>
</dbReference>
<dbReference type="PANTHER" id="PTHR11601:SF34">
    <property type="entry name" value="CYSTEINE DESULFURASE"/>
    <property type="match status" value="1"/>
</dbReference>
<dbReference type="InterPro" id="IPR016454">
    <property type="entry name" value="Cysteine_dSase"/>
</dbReference>
<dbReference type="InterPro" id="IPR010240">
    <property type="entry name" value="Cys_deSase_IscS"/>
</dbReference>
<evidence type="ECO:0000256" key="11">
    <source>
        <dbReference type="RuleBase" id="RU004504"/>
    </source>
</evidence>
<dbReference type="NCBIfam" id="NF010611">
    <property type="entry name" value="PRK14012.1"/>
    <property type="match status" value="1"/>
</dbReference>
<dbReference type="Gene3D" id="3.40.640.10">
    <property type="entry name" value="Type I PLP-dependent aspartate aminotransferase-like (Major domain)"/>
    <property type="match status" value="1"/>
</dbReference>
<keyword evidence="7 10" id="KW-0408">Iron</keyword>
<comment type="similarity">
    <text evidence="2 10">Belongs to the class-V pyridoxal-phosphate-dependent aminotransferase family. NifS/IscS subfamily.</text>
</comment>
<feature type="domain" description="Aminotransferase class V" evidence="12">
    <location>
        <begin position="6"/>
        <end position="367"/>
    </location>
</feature>
<keyword evidence="14" id="KW-1185">Reference proteome</keyword>
<keyword evidence="8 10" id="KW-0411">Iron-sulfur</keyword>
<evidence type="ECO:0000256" key="6">
    <source>
        <dbReference type="ARBA" id="ARBA00022898"/>
    </source>
</evidence>
<keyword evidence="4 10" id="KW-0001">2Fe-2S</keyword>
<dbReference type="EC" id="2.8.1.7" evidence="10"/>
<dbReference type="InterPro" id="IPR020578">
    <property type="entry name" value="Aminotrans_V_PyrdxlP_BS"/>
</dbReference>
<evidence type="ECO:0000256" key="3">
    <source>
        <dbReference type="ARBA" id="ARBA00022679"/>
    </source>
</evidence>
<organism evidence="13 14">
    <name type="scientific">Thiobacter aerophilum</name>
    <dbReference type="NCBI Taxonomy" id="3121275"/>
    <lineage>
        <taxon>Bacteria</taxon>
        <taxon>Pseudomonadati</taxon>
        <taxon>Pseudomonadota</taxon>
        <taxon>Betaproteobacteria</taxon>
        <taxon>Burkholderiales</taxon>
        <taxon>Thiobacteraceae</taxon>
        <taxon>Thiobacter</taxon>
    </lineage>
</organism>
<comment type="cofactor">
    <cofactor evidence="1 10 11">
        <name>pyridoxal 5'-phosphate</name>
        <dbReference type="ChEBI" id="CHEBI:597326"/>
    </cofactor>
</comment>
<dbReference type="PANTHER" id="PTHR11601">
    <property type="entry name" value="CYSTEINE DESULFURYLASE FAMILY MEMBER"/>
    <property type="match status" value="1"/>
</dbReference>
<evidence type="ECO:0000256" key="7">
    <source>
        <dbReference type="ARBA" id="ARBA00023004"/>
    </source>
</evidence>
<feature type="modified residue" description="N6-(pyridoxal phosphate)lysine" evidence="10">
    <location>
        <position position="205"/>
    </location>
</feature>
<name>A0ABV0EG02_9BURK</name>
<dbReference type="EMBL" id="JBAJEX010000008">
    <property type="protein sequence ID" value="MEO1767603.1"/>
    <property type="molecule type" value="Genomic_DNA"/>
</dbReference>
<dbReference type="SUPFAM" id="SSF53383">
    <property type="entry name" value="PLP-dependent transferases"/>
    <property type="match status" value="1"/>
</dbReference>
<evidence type="ECO:0000256" key="10">
    <source>
        <dbReference type="HAMAP-Rule" id="MF_00331"/>
    </source>
</evidence>
<dbReference type="PROSITE" id="PS00595">
    <property type="entry name" value="AA_TRANSFER_CLASS_5"/>
    <property type="match status" value="1"/>
</dbReference>
<feature type="active site" description="Cysteine persulfide intermediate" evidence="10">
    <location>
        <position position="327"/>
    </location>
</feature>
<comment type="caution">
    <text evidence="13">The sequence shown here is derived from an EMBL/GenBank/DDBJ whole genome shotgun (WGS) entry which is preliminary data.</text>
</comment>
<feature type="binding site" evidence="10">
    <location>
        <begin position="202"/>
        <end position="204"/>
    </location>
    <ligand>
        <name>pyridoxal 5'-phosphate</name>
        <dbReference type="ChEBI" id="CHEBI:597326"/>
    </ligand>
</feature>
<evidence type="ECO:0000259" key="12">
    <source>
        <dbReference type="Pfam" id="PF00266"/>
    </source>
</evidence>
<dbReference type="InterPro" id="IPR015424">
    <property type="entry name" value="PyrdxlP-dep_Trfase"/>
</dbReference>
<evidence type="ECO:0000256" key="1">
    <source>
        <dbReference type="ARBA" id="ARBA00001933"/>
    </source>
</evidence>
<keyword evidence="5 10" id="KW-0479">Metal-binding</keyword>
<feature type="binding site" evidence="10">
    <location>
        <position position="242"/>
    </location>
    <ligand>
        <name>pyridoxal 5'-phosphate</name>
        <dbReference type="ChEBI" id="CHEBI:597326"/>
    </ligand>
</feature>
<comment type="subunit">
    <text evidence="10">Homodimer. Forms a heterotetramer with IscU, interacts with other sulfur acceptors.</text>
</comment>
<dbReference type="HAMAP" id="MF_00331">
    <property type="entry name" value="Cys_desulf_IscS"/>
    <property type="match status" value="1"/>
</dbReference>
<evidence type="ECO:0000313" key="14">
    <source>
        <dbReference type="Proteomes" id="UP001482231"/>
    </source>
</evidence>
<evidence type="ECO:0000256" key="8">
    <source>
        <dbReference type="ARBA" id="ARBA00023014"/>
    </source>
</evidence>
<keyword evidence="6 10" id="KW-0663">Pyridoxal phosphate</keyword>
<accession>A0ABV0EG02</accession>
<feature type="binding site" evidence="10">
    <location>
        <position position="154"/>
    </location>
    <ligand>
        <name>pyridoxal 5'-phosphate</name>
        <dbReference type="ChEBI" id="CHEBI:597326"/>
    </ligand>
</feature>
<evidence type="ECO:0000313" key="13">
    <source>
        <dbReference type="EMBL" id="MEO1767603.1"/>
    </source>
</evidence>
<evidence type="ECO:0000256" key="9">
    <source>
        <dbReference type="ARBA" id="ARBA00050776"/>
    </source>
</evidence>
<reference evidence="13 14" key="1">
    <citation type="submission" date="2024-02" db="EMBL/GenBank/DDBJ databases">
        <title>New thermophilic sulfur-oxidizing bacteria from a hot springs of the Uzon caldera (Kamchatka, Russia).</title>
        <authorList>
            <person name="Dukat A.M."/>
            <person name="Elcheninov A.G."/>
            <person name="Frolov E.N."/>
        </authorList>
    </citation>
    <scope>NUCLEOTIDE SEQUENCE [LARGE SCALE GENOMIC DNA]</scope>
    <source>
        <strain evidence="13 14">AK1</strain>
    </source>
</reference>
<dbReference type="GO" id="GO:0031071">
    <property type="term" value="F:cysteine desulfurase activity"/>
    <property type="evidence" value="ECO:0007669"/>
    <property type="project" value="UniProtKB-EC"/>
</dbReference>
<evidence type="ECO:0000256" key="4">
    <source>
        <dbReference type="ARBA" id="ARBA00022714"/>
    </source>
</evidence>
<dbReference type="NCBIfam" id="TIGR02006">
    <property type="entry name" value="IscS"/>
    <property type="match status" value="1"/>
</dbReference>
<dbReference type="RefSeq" id="WP_347308712.1">
    <property type="nucleotide sequence ID" value="NZ_JBAJEX010000008.1"/>
</dbReference>
<keyword evidence="3 10" id="KW-0808">Transferase</keyword>
<evidence type="ECO:0000256" key="5">
    <source>
        <dbReference type="ARBA" id="ARBA00022723"/>
    </source>
</evidence>
<comment type="pathway">
    <text evidence="10">Cofactor biosynthesis; iron-sulfur cluster biosynthesis.</text>
</comment>
<proteinExistence type="inferred from homology"/>
<dbReference type="Pfam" id="PF00266">
    <property type="entry name" value="Aminotran_5"/>
    <property type="match status" value="1"/>
</dbReference>
<gene>
    <name evidence="10" type="primary">iscS</name>
    <name evidence="13" type="ORF">V6E02_10310</name>
</gene>
<evidence type="ECO:0000256" key="2">
    <source>
        <dbReference type="ARBA" id="ARBA00006490"/>
    </source>
</evidence>
<comment type="catalytic activity">
    <reaction evidence="9 10">
        <text>(sulfur carrier)-H + L-cysteine = (sulfur carrier)-SH + L-alanine</text>
        <dbReference type="Rhea" id="RHEA:43892"/>
        <dbReference type="Rhea" id="RHEA-COMP:14737"/>
        <dbReference type="Rhea" id="RHEA-COMP:14739"/>
        <dbReference type="ChEBI" id="CHEBI:29917"/>
        <dbReference type="ChEBI" id="CHEBI:35235"/>
        <dbReference type="ChEBI" id="CHEBI:57972"/>
        <dbReference type="ChEBI" id="CHEBI:64428"/>
        <dbReference type="EC" id="2.8.1.7"/>
    </reaction>
</comment>
<dbReference type="Proteomes" id="UP001482231">
    <property type="component" value="Unassembled WGS sequence"/>
</dbReference>
<keyword evidence="10" id="KW-0963">Cytoplasm</keyword>